<keyword evidence="1" id="KW-0539">Nucleus</keyword>
<evidence type="ECO:0008006" key="5">
    <source>
        <dbReference type="Google" id="ProtNLM"/>
    </source>
</evidence>
<dbReference type="AlphaFoldDB" id="A0A9N9YNI8"/>
<dbReference type="Proteomes" id="UP000696573">
    <property type="component" value="Unassembled WGS sequence"/>
</dbReference>
<evidence type="ECO:0000256" key="2">
    <source>
        <dbReference type="SAM" id="MobiDB-lite"/>
    </source>
</evidence>
<evidence type="ECO:0000313" key="4">
    <source>
        <dbReference type="Proteomes" id="UP000696573"/>
    </source>
</evidence>
<reference evidence="3" key="1">
    <citation type="submission" date="2021-10" db="EMBL/GenBank/DDBJ databases">
        <authorList>
            <person name="Piombo E."/>
        </authorList>
    </citation>
    <scope>NUCLEOTIDE SEQUENCE</scope>
</reference>
<sequence length="639" mass="71173">MSEKSRNGGESAPRIFTLKTADWTVCRPVLLVDRRNFDAMALHPDVQDVHGKELNAIIQVVECAAQTRGRSNGEKDRSQYVKDLELQVQRLGGDVRESRGASSDTAPASSRPRIGNTFQLSLYLDKDNTSSFPLETNSTGTVRQATSSKVPLPFFHQAERSVAQSIAGIRHGKLNMQIFADVFAFDVNVGLVKSSFEEIIEVYPFFTIPDPEVLKVLESEASTQASRNLAITNSLLALTVQFKVANEHIGELLPIAWARFKSSYARLSQLITQPPCISTCQELLYMVMFLQGFADVRTSHQLSSIAVTVIRTITSSSHSISNVSIEDTLILWGAFSLHVEISLRCGIAPSIREIDFQVPPPSRDALVNCTNEFAPKGYAEHMVARAELSLIQSNIADLDTDITPNHTSLEEDLNSWATRTFGDTDLESEESLSFPTLTLRFVYYHSRFRLARISQRSPEAGITFAQSTLRLLQHVPNQQYLTVWRILVYPIWASLALLEDTLKVPDGSRACTNSQLIQTLYNFLESTQRSQHCDLGYMVEGLSKISALATAALPGQQIENTPTTSYSSDGRPLKILQFLGQYKDFMPLAQGLIGNMLEPSIREFSNLLGIDVPSGEDFGPFVPEILKPELYNFAFEYIR</sequence>
<dbReference type="GO" id="GO:0003700">
    <property type="term" value="F:DNA-binding transcription factor activity"/>
    <property type="evidence" value="ECO:0007669"/>
    <property type="project" value="InterPro"/>
</dbReference>
<name>A0A9N9YNI8_9HYPO</name>
<organism evidence="3 4">
    <name type="scientific">Clonostachys rhizophaga</name>
    <dbReference type="NCBI Taxonomy" id="160324"/>
    <lineage>
        <taxon>Eukaryota</taxon>
        <taxon>Fungi</taxon>
        <taxon>Dikarya</taxon>
        <taxon>Ascomycota</taxon>
        <taxon>Pezizomycotina</taxon>
        <taxon>Sordariomycetes</taxon>
        <taxon>Hypocreomycetidae</taxon>
        <taxon>Hypocreales</taxon>
        <taxon>Bionectriaceae</taxon>
        <taxon>Clonostachys</taxon>
    </lineage>
</organism>
<accession>A0A9N9YNI8</accession>
<protein>
    <recommendedName>
        <fullName evidence="5">Transcription factor domain-containing protein</fullName>
    </recommendedName>
</protein>
<dbReference type="CDD" id="cd12148">
    <property type="entry name" value="fungal_TF_MHR"/>
    <property type="match status" value="1"/>
</dbReference>
<dbReference type="OrthoDB" id="3266505at2759"/>
<dbReference type="InterPro" id="IPR050987">
    <property type="entry name" value="AtrR-like"/>
</dbReference>
<dbReference type="PANTHER" id="PTHR46910">
    <property type="entry name" value="TRANSCRIPTION FACTOR PDR1"/>
    <property type="match status" value="1"/>
</dbReference>
<evidence type="ECO:0000313" key="3">
    <source>
        <dbReference type="EMBL" id="CAH0034137.1"/>
    </source>
</evidence>
<dbReference type="EMBL" id="CABFNQ020000748">
    <property type="protein sequence ID" value="CAH0034137.1"/>
    <property type="molecule type" value="Genomic_DNA"/>
</dbReference>
<dbReference type="PANTHER" id="PTHR46910:SF25">
    <property type="entry name" value="ABC-TRANSPORTER-REGULATING TRANSCRIPTION FACTOR"/>
    <property type="match status" value="1"/>
</dbReference>
<proteinExistence type="predicted"/>
<comment type="caution">
    <text evidence="3">The sequence shown here is derived from an EMBL/GenBank/DDBJ whole genome shotgun (WGS) entry which is preliminary data.</text>
</comment>
<keyword evidence="4" id="KW-1185">Reference proteome</keyword>
<feature type="region of interest" description="Disordered" evidence="2">
    <location>
        <begin position="92"/>
        <end position="113"/>
    </location>
</feature>
<evidence type="ECO:0000256" key="1">
    <source>
        <dbReference type="ARBA" id="ARBA00023242"/>
    </source>
</evidence>
<gene>
    <name evidence="3" type="ORF">CRHIZ90672A_00006976</name>
</gene>